<evidence type="ECO:0000313" key="3">
    <source>
        <dbReference type="Proteomes" id="UP001144352"/>
    </source>
</evidence>
<sequence length="194" mass="20738">MEVLGIFSDKESAGIAVEHLIKEGFVERQITSLTSVAYPDGVLVRTEQRTWFRWFTLACGIAGAGAGFLLAAGTAWLYPVKTGDKPIIAFYPTGIVTYELTMLFALVGTIIGMFLEMGLPTLRKRVYDPLIAEGYIGISVSIHSGGEAVACGADVLPRECIGAVAALPPDEQASRAEEIMKAAGAVRTIAEDRI</sequence>
<dbReference type="Pfam" id="PF11821">
    <property type="entry name" value="ActD"/>
    <property type="match status" value="1"/>
</dbReference>
<evidence type="ECO:0000313" key="2">
    <source>
        <dbReference type="EMBL" id="GLI39044.1"/>
    </source>
</evidence>
<reference evidence="2" key="1">
    <citation type="submission" date="2022-12" db="EMBL/GenBank/DDBJ databases">
        <title>Reference genome sequencing for broad-spectrum identification of bacterial and archaeal isolates by mass spectrometry.</title>
        <authorList>
            <person name="Sekiguchi Y."/>
            <person name="Tourlousse D.M."/>
        </authorList>
    </citation>
    <scope>NUCLEOTIDE SEQUENCE</scope>
    <source>
        <strain evidence="2">H2</strain>
    </source>
</reference>
<proteinExistence type="predicted"/>
<feature type="transmembrane region" description="Helical" evidence="1">
    <location>
        <begin position="90"/>
        <end position="115"/>
    </location>
</feature>
<comment type="caution">
    <text evidence="2">The sequence shown here is derived from an EMBL/GenBank/DDBJ whole genome shotgun (WGS) entry which is preliminary data.</text>
</comment>
<gene>
    <name evidence="2" type="ORF">GHYDROH2_25450</name>
</gene>
<keyword evidence="1" id="KW-0812">Transmembrane</keyword>
<evidence type="ECO:0000256" key="1">
    <source>
        <dbReference type="SAM" id="Phobius"/>
    </source>
</evidence>
<name>A0A9W6LDT9_9BACT</name>
<dbReference type="InterPro" id="IPR021776">
    <property type="entry name" value="ActD"/>
</dbReference>
<keyword evidence="1" id="KW-1133">Transmembrane helix</keyword>
<keyword evidence="1" id="KW-0472">Membrane</keyword>
<dbReference type="Proteomes" id="UP001144352">
    <property type="component" value="Unassembled WGS sequence"/>
</dbReference>
<dbReference type="AlphaFoldDB" id="A0A9W6LDT9"/>
<dbReference type="RefSeq" id="WP_214185328.1">
    <property type="nucleotide sequence ID" value="NZ_BSDS01000002.1"/>
</dbReference>
<accession>A0A9W6LDT9</accession>
<feature type="transmembrane region" description="Helical" evidence="1">
    <location>
        <begin position="54"/>
        <end position="78"/>
    </location>
</feature>
<dbReference type="EMBL" id="BSDS01000002">
    <property type="protein sequence ID" value="GLI39044.1"/>
    <property type="molecule type" value="Genomic_DNA"/>
</dbReference>
<protein>
    <recommendedName>
        <fullName evidence="4">DUF3341 domain-containing protein</fullName>
    </recommendedName>
</protein>
<keyword evidence="3" id="KW-1185">Reference proteome</keyword>
<organism evidence="2 3">
    <name type="scientific">Geobacter hydrogenophilus</name>
    <dbReference type="NCBI Taxonomy" id="40983"/>
    <lineage>
        <taxon>Bacteria</taxon>
        <taxon>Pseudomonadati</taxon>
        <taxon>Thermodesulfobacteriota</taxon>
        <taxon>Desulfuromonadia</taxon>
        <taxon>Geobacterales</taxon>
        <taxon>Geobacteraceae</taxon>
        <taxon>Geobacter</taxon>
    </lineage>
</organism>
<evidence type="ECO:0008006" key="4">
    <source>
        <dbReference type="Google" id="ProtNLM"/>
    </source>
</evidence>